<organism evidence="1 2">
    <name type="scientific">Burkholderia phage BcepNY3</name>
    <dbReference type="NCBI Taxonomy" id="2881397"/>
    <lineage>
        <taxon>Viruses</taxon>
        <taxon>Duplodnaviria</taxon>
        <taxon>Heunggongvirae</taxon>
        <taxon>Uroviricota</taxon>
        <taxon>Caudoviricetes</taxon>
        <taxon>Naesvirus</taxon>
        <taxon>Naesvirus bcepNY3</taxon>
    </lineage>
</organism>
<gene>
    <name evidence="1" type="ORF">BcepNY3gene66</name>
</gene>
<keyword evidence="2" id="KW-1185">Reference proteome</keyword>
<dbReference type="RefSeq" id="YP_001294904.1">
    <property type="nucleotide sequence ID" value="NC_009604.1"/>
</dbReference>
<dbReference type="KEGG" id="vg:5291033"/>
<protein>
    <submittedName>
        <fullName evidence="1">BcepNY3gp66</fullName>
    </submittedName>
</protein>
<dbReference type="GeneID" id="5291033"/>
<name>A6N3H4_9CAUD</name>
<evidence type="ECO:0000313" key="1">
    <source>
        <dbReference type="EMBL" id="ABR10601.1"/>
    </source>
</evidence>
<evidence type="ECO:0000313" key="2">
    <source>
        <dbReference type="Proteomes" id="UP000001998"/>
    </source>
</evidence>
<accession>A6N3H4</accession>
<dbReference type="EMBL" id="EF602154">
    <property type="protein sequence ID" value="ABR10601.1"/>
    <property type="molecule type" value="Genomic_DNA"/>
</dbReference>
<sequence length="166" mass="18564">MTDLTATLAERGARYGKFEDHAVIAQGLKDQMWATEGWSRLAPDQRQALEVIQDKVARILNGDPDYTDNWHDIAGYSRLVEDRLNERAPLCAAADLARPRTVGEQRAPERGWIEWKGGECPVPADTLVEYVLRDYYKGCKRAGGLSWGDTGSDSNIVAYRLLPKQG</sequence>
<proteinExistence type="predicted"/>
<dbReference type="Proteomes" id="UP000001998">
    <property type="component" value="Segment"/>
</dbReference>
<reference evidence="1 2" key="1">
    <citation type="submission" date="2007-05" db="EMBL/GenBank/DDBJ databases">
        <title>Complete genomic sequence of phage BcepNY3, a new member of the Burkholderia phage Bcep781 family.</title>
        <authorList>
            <person name="Summer E.J."/>
            <person name="Orchard R.C."/>
            <person name="Attenhofer K."/>
            <person name="Coffey A."/>
            <person name="Gill J.J."/>
            <person name="Gonzalez C.F."/>
            <person name="Young R."/>
        </authorList>
    </citation>
    <scope>NUCLEOTIDE SEQUENCE [LARGE SCALE GENOMIC DNA]</scope>
</reference>